<comment type="similarity">
    <text evidence="1">Belongs to the short-chain dehydrogenases/reductases (SDR) family.</text>
</comment>
<dbReference type="Proteomes" id="UP000326202">
    <property type="component" value="Chromosome"/>
</dbReference>
<dbReference type="RefSeq" id="WP_151177529.1">
    <property type="nucleotide sequence ID" value="NZ_CP042906.1"/>
</dbReference>
<dbReference type="InterPro" id="IPR036291">
    <property type="entry name" value="NAD(P)-bd_dom_sf"/>
</dbReference>
<dbReference type="InterPro" id="IPR050259">
    <property type="entry name" value="SDR"/>
</dbReference>
<dbReference type="PANTHER" id="PTHR42879:SF2">
    <property type="entry name" value="3-OXOACYL-[ACYL-CARRIER-PROTEIN] REDUCTASE FABG"/>
    <property type="match status" value="1"/>
</dbReference>
<dbReference type="OrthoDB" id="9804774at2"/>
<dbReference type="FunFam" id="3.40.50.720:FF:000084">
    <property type="entry name" value="Short-chain dehydrogenase reductase"/>
    <property type="match status" value="1"/>
</dbReference>
<organism evidence="3 4">
    <name type="scientific">Hypericibacter terrae</name>
    <dbReference type="NCBI Taxonomy" id="2602015"/>
    <lineage>
        <taxon>Bacteria</taxon>
        <taxon>Pseudomonadati</taxon>
        <taxon>Pseudomonadota</taxon>
        <taxon>Alphaproteobacteria</taxon>
        <taxon>Rhodospirillales</taxon>
        <taxon>Dongiaceae</taxon>
        <taxon>Hypericibacter</taxon>
    </lineage>
</organism>
<accession>A0A5J6MQW3</accession>
<dbReference type="InterPro" id="IPR020904">
    <property type="entry name" value="Sc_DH/Rdtase_CS"/>
</dbReference>
<dbReference type="Pfam" id="PF13561">
    <property type="entry name" value="adh_short_C2"/>
    <property type="match status" value="1"/>
</dbReference>
<name>A0A5J6MQW3_9PROT</name>
<dbReference type="PRINTS" id="PR00080">
    <property type="entry name" value="SDRFAMILY"/>
</dbReference>
<dbReference type="SUPFAM" id="SSF51735">
    <property type="entry name" value="NAD(P)-binding Rossmann-fold domains"/>
    <property type="match status" value="1"/>
</dbReference>
<dbReference type="KEGG" id="htq:FRZ44_25520"/>
<gene>
    <name evidence="3" type="ORF">FRZ44_25520</name>
</gene>
<dbReference type="EMBL" id="CP042906">
    <property type="protein sequence ID" value="QEX17256.1"/>
    <property type="molecule type" value="Genomic_DNA"/>
</dbReference>
<evidence type="ECO:0000259" key="2">
    <source>
        <dbReference type="SMART" id="SM00822"/>
    </source>
</evidence>
<protein>
    <submittedName>
        <fullName evidence="3">Short-chain dehydrogenase</fullName>
    </submittedName>
</protein>
<dbReference type="SMART" id="SM00822">
    <property type="entry name" value="PKS_KR"/>
    <property type="match status" value="1"/>
</dbReference>
<reference evidence="3 4" key="1">
    <citation type="submission" date="2019-08" db="EMBL/GenBank/DDBJ databases">
        <title>Hyperibacter terrae gen. nov., sp. nov. and Hyperibacter viscosus sp. nov., two new members in the family Rhodospirillaceae isolated from the rhizosphere of Hypericum perforatum.</title>
        <authorList>
            <person name="Noviana Z."/>
        </authorList>
    </citation>
    <scope>NUCLEOTIDE SEQUENCE [LARGE SCALE GENOMIC DNA]</scope>
    <source>
        <strain evidence="3 4">R5913</strain>
    </source>
</reference>
<evidence type="ECO:0000313" key="4">
    <source>
        <dbReference type="Proteomes" id="UP000326202"/>
    </source>
</evidence>
<evidence type="ECO:0000256" key="1">
    <source>
        <dbReference type="ARBA" id="ARBA00006484"/>
    </source>
</evidence>
<dbReference type="AlphaFoldDB" id="A0A5J6MQW3"/>
<dbReference type="PRINTS" id="PR00081">
    <property type="entry name" value="GDHRDH"/>
</dbReference>
<feature type="domain" description="Ketoreductase" evidence="2">
    <location>
        <begin position="7"/>
        <end position="198"/>
    </location>
</feature>
<dbReference type="InterPro" id="IPR002347">
    <property type="entry name" value="SDR_fam"/>
</dbReference>
<dbReference type="PANTHER" id="PTHR42879">
    <property type="entry name" value="3-OXOACYL-(ACYL-CARRIER-PROTEIN) REDUCTASE"/>
    <property type="match status" value="1"/>
</dbReference>
<keyword evidence="4" id="KW-1185">Reference proteome</keyword>
<dbReference type="InterPro" id="IPR057326">
    <property type="entry name" value="KR_dom"/>
</dbReference>
<sequence>MAGVQGRTALVTGAGSADGIGFATARLLREAGARVAITSTTKRIFDRLEELPGGAKDKAAFTCDLTDRRAAAELVKKVEKTLGPVSILVNNAGMAQTGVKQRRQWAHEIDDASWDRQLDISLNTCFTLTRAVLPGMTRRRYGRIVNMSSVTGPVVAIPRSTAYGTAKAAMLGFTRSVALEYAGKGITANAVGPGWIATSSSSKKEIIAGDNTPVGRSGRSDEVGHVCVFLASEEASYLTGQLIVVDGGNTIQEFKGPRDVAF</sequence>
<proteinExistence type="inferred from homology"/>
<dbReference type="PROSITE" id="PS00061">
    <property type="entry name" value="ADH_SHORT"/>
    <property type="match status" value="1"/>
</dbReference>
<dbReference type="GO" id="GO:0032787">
    <property type="term" value="P:monocarboxylic acid metabolic process"/>
    <property type="evidence" value="ECO:0007669"/>
    <property type="project" value="UniProtKB-ARBA"/>
</dbReference>
<dbReference type="Gene3D" id="3.40.50.720">
    <property type="entry name" value="NAD(P)-binding Rossmann-like Domain"/>
    <property type="match status" value="1"/>
</dbReference>
<evidence type="ECO:0000313" key="3">
    <source>
        <dbReference type="EMBL" id="QEX17256.1"/>
    </source>
</evidence>